<protein>
    <recommendedName>
        <fullName evidence="3">Clp ATPase C-terminal domain-containing protein</fullName>
    </recommendedName>
</protein>
<gene>
    <name evidence="4" type="ORF">TRSC58_05453</name>
</gene>
<dbReference type="VEuPathDB" id="TriTrypDB:TRSC58_05453"/>
<dbReference type="Pfam" id="PF10431">
    <property type="entry name" value="ClpB_D2-small"/>
    <property type="match status" value="1"/>
</dbReference>
<accession>A0A061IYA0</accession>
<dbReference type="GO" id="GO:0034605">
    <property type="term" value="P:cellular response to heat"/>
    <property type="evidence" value="ECO:0007669"/>
    <property type="project" value="TreeGrafter"/>
</dbReference>
<dbReference type="GO" id="GO:0005524">
    <property type="term" value="F:ATP binding"/>
    <property type="evidence" value="ECO:0007669"/>
    <property type="project" value="UniProtKB-KW"/>
</dbReference>
<dbReference type="OrthoDB" id="47330at2759"/>
<name>A0A061IYA0_TRYRA</name>
<dbReference type="AlphaFoldDB" id="A0A061IYA0"/>
<reference evidence="4 5" key="1">
    <citation type="submission" date="2013-07" db="EMBL/GenBank/DDBJ databases">
        <authorList>
            <person name="Stoco P.H."/>
            <person name="Wagner G."/>
            <person name="Gerber A."/>
            <person name="Zaha A."/>
            <person name="Thompson C."/>
            <person name="Bartholomeu D.C."/>
            <person name="Luckemeyer D.D."/>
            <person name="Bahia D."/>
            <person name="Loreto E."/>
            <person name="Prestes E.B."/>
            <person name="Lima F.M."/>
            <person name="Rodrigues-Luiz G."/>
            <person name="Vallejo G.A."/>
            <person name="Filho J.F."/>
            <person name="Monteiro K.M."/>
            <person name="Tyler K.M."/>
            <person name="de Almeida L.G."/>
            <person name="Ortiz M.F."/>
            <person name="Siervo M.A."/>
            <person name="de Moraes M.H."/>
            <person name="Cunha O.L."/>
            <person name="Mendonca-Neto R."/>
            <person name="Silva R."/>
            <person name="Teixeira S.M."/>
            <person name="Murta S.M."/>
            <person name="Sincero T.C."/>
            <person name="Mendes T.A."/>
            <person name="Urmenyi T.P."/>
            <person name="Silva V.G."/>
            <person name="da Rocha W.D."/>
            <person name="Andersson B."/>
            <person name="Romanha A.J."/>
            <person name="Steindel M."/>
            <person name="de Vasconcelos A.T."/>
            <person name="Grisard E.C."/>
        </authorList>
    </citation>
    <scope>NUCLEOTIDE SEQUENCE [LARGE SCALE GENOMIC DNA]</scope>
    <source>
        <strain evidence="4 5">SC58</strain>
    </source>
</reference>
<evidence type="ECO:0000313" key="5">
    <source>
        <dbReference type="Proteomes" id="UP000031737"/>
    </source>
</evidence>
<dbReference type="Gene3D" id="3.40.50.300">
    <property type="entry name" value="P-loop containing nucleotide triphosphate hydrolases"/>
    <property type="match status" value="1"/>
</dbReference>
<organism evidence="4 5">
    <name type="scientific">Trypanosoma rangeli SC58</name>
    <dbReference type="NCBI Taxonomy" id="429131"/>
    <lineage>
        <taxon>Eukaryota</taxon>
        <taxon>Discoba</taxon>
        <taxon>Euglenozoa</taxon>
        <taxon>Kinetoplastea</taxon>
        <taxon>Metakinetoplastina</taxon>
        <taxon>Trypanosomatida</taxon>
        <taxon>Trypanosomatidae</taxon>
        <taxon>Trypanosoma</taxon>
        <taxon>Herpetosoma</taxon>
    </lineage>
</organism>
<feature type="domain" description="Clp ATPase C-terminal" evidence="3">
    <location>
        <begin position="52"/>
        <end position="143"/>
    </location>
</feature>
<keyword evidence="2" id="KW-0067">ATP-binding</keyword>
<dbReference type="EMBL" id="AUPL01005453">
    <property type="protein sequence ID" value="ESL06866.1"/>
    <property type="molecule type" value="Genomic_DNA"/>
</dbReference>
<evidence type="ECO:0000256" key="2">
    <source>
        <dbReference type="ARBA" id="ARBA00022840"/>
    </source>
</evidence>
<dbReference type="InterPro" id="IPR050130">
    <property type="entry name" value="ClpA_ClpB"/>
</dbReference>
<dbReference type="GO" id="GO:0005737">
    <property type="term" value="C:cytoplasm"/>
    <property type="evidence" value="ECO:0007669"/>
    <property type="project" value="TreeGrafter"/>
</dbReference>
<comment type="caution">
    <text evidence="4">The sequence shown here is derived from an EMBL/GenBank/DDBJ whole genome shotgun (WGS) entry which is preliminary data.</text>
</comment>
<dbReference type="InterPro" id="IPR027417">
    <property type="entry name" value="P-loop_NTPase"/>
</dbReference>
<dbReference type="PANTHER" id="PTHR11638">
    <property type="entry name" value="ATP-DEPENDENT CLP PROTEASE"/>
    <property type="match status" value="1"/>
</dbReference>
<keyword evidence="5" id="KW-1185">Reference proteome</keyword>
<proteinExistence type="predicted"/>
<dbReference type="Gene3D" id="1.10.8.60">
    <property type="match status" value="1"/>
</dbReference>
<dbReference type="SUPFAM" id="SSF52540">
    <property type="entry name" value="P-loop containing nucleoside triphosphate hydrolases"/>
    <property type="match status" value="1"/>
</dbReference>
<sequence length="151" mass="17127">MTSNLGSEHLVHLSNSPGVWAATREKVMQVVRRYFRPEFVNRLDDIVLFRRLGFGELHDIIDIIIAGVNERLKAHDIRLEITDEVKNFVLDSAFDAEMGARPLRRWVEKHITTEVSRMILSQQLPPNSTVKVSVNSGQGKLAFSVKRSSSS</sequence>
<dbReference type="SMART" id="SM01086">
    <property type="entry name" value="ClpB_D2-small"/>
    <property type="match status" value="1"/>
</dbReference>
<evidence type="ECO:0000313" key="4">
    <source>
        <dbReference type="EMBL" id="ESL06866.1"/>
    </source>
</evidence>
<dbReference type="PANTHER" id="PTHR11638:SF18">
    <property type="entry name" value="HEAT SHOCK PROTEIN 104"/>
    <property type="match status" value="1"/>
</dbReference>
<keyword evidence="1" id="KW-0547">Nucleotide-binding</keyword>
<dbReference type="Proteomes" id="UP000031737">
    <property type="component" value="Unassembled WGS sequence"/>
</dbReference>
<dbReference type="GO" id="GO:0016887">
    <property type="term" value="F:ATP hydrolysis activity"/>
    <property type="evidence" value="ECO:0007669"/>
    <property type="project" value="TreeGrafter"/>
</dbReference>
<dbReference type="InterPro" id="IPR019489">
    <property type="entry name" value="Clp_ATPase_C"/>
</dbReference>
<evidence type="ECO:0000256" key="1">
    <source>
        <dbReference type="ARBA" id="ARBA00022741"/>
    </source>
</evidence>
<evidence type="ECO:0000259" key="3">
    <source>
        <dbReference type="SMART" id="SM01086"/>
    </source>
</evidence>